<gene>
    <name evidence="1" type="ORF">ZEAMMB73_Zm00001d011619</name>
</gene>
<organism evidence="1">
    <name type="scientific">Zea mays</name>
    <name type="common">Maize</name>
    <dbReference type="NCBI Taxonomy" id="4577"/>
    <lineage>
        <taxon>Eukaryota</taxon>
        <taxon>Viridiplantae</taxon>
        <taxon>Streptophyta</taxon>
        <taxon>Embryophyta</taxon>
        <taxon>Tracheophyta</taxon>
        <taxon>Spermatophyta</taxon>
        <taxon>Magnoliopsida</taxon>
        <taxon>Liliopsida</taxon>
        <taxon>Poales</taxon>
        <taxon>Poaceae</taxon>
        <taxon>PACMAD clade</taxon>
        <taxon>Panicoideae</taxon>
        <taxon>Andropogonodae</taxon>
        <taxon>Andropogoneae</taxon>
        <taxon>Tripsacinae</taxon>
        <taxon>Zea</taxon>
    </lineage>
</organism>
<dbReference type="EMBL" id="CM000784">
    <property type="protein sequence ID" value="AQK97585.1"/>
    <property type="molecule type" value="Genomic_DNA"/>
</dbReference>
<dbReference type="ExpressionAtlas" id="A0A1D6G2H6">
    <property type="expression patterns" value="baseline and differential"/>
</dbReference>
<evidence type="ECO:0000313" key="1">
    <source>
        <dbReference type="EMBL" id="AQK97585.1"/>
    </source>
</evidence>
<protein>
    <submittedName>
        <fullName evidence="1">Alpha/beta-Hydrolases superfamily protein</fullName>
    </submittedName>
</protein>
<dbReference type="GO" id="GO:0016787">
    <property type="term" value="F:hydrolase activity"/>
    <property type="evidence" value="ECO:0007669"/>
    <property type="project" value="UniProtKB-KW"/>
</dbReference>
<keyword evidence="1" id="KW-0378">Hydrolase</keyword>
<accession>A0A1D6G2H6</accession>
<proteinExistence type="predicted"/>
<reference evidence="1" key="1">
    <citation type="submission" date="2015-12" db="EMBL/GenBank/DDBJ databases">
        <title>Update maize B73 reference genome by single molecule sequencing technologies.</title>
        <authorList>
            <consortium name="Maize Genome Sequencing Project"/>
            <person name="Ware D."/>
        </authorList>
    </citation>
    <scope>NUCLEOTIDE SEQUENCE</scope>
    <source>
        <tissue evidence="1">Seedling</tissue>
    </source>
</reference>
<name>A0A1D6G2H6_MAIZE</name>
<dbReference type="AlphaFoldDB" id="A0A1D6G2H6"/>
<sequence>MPPHMAAISHRIAGSGPRVAVVAPPRPRGRAAVVAGAAAKGAHRERTLEGASDDLRAAAAQCLDWAPARRRVRAAFAPVLPTLDHCLFKVRCASRSVLA</sequence>